<evidence type="ECO:0000313" key="4">
    <source>
        <dbReference type="EMBL" id="SFM40990.1"/>
    </source>
</evidence>
<keyword evidence="1 2" id="KW-0694">RNA-binding</keyword>
<evidence type="ECO:0000259" key="3">
    <source>
        <dbReference type="Pfam" id="PF01248"/>
    </source>
</evidence>
<dbReference type="STRING" id="334253.SAMN04487943_11721"/>
<reference evidence="5" key="1">
    <citation type="submission" date="2016-10" db="EMBL/GenBank/DDBJ databases">
        <authorList>
            <person name="Varghese N."/>
            <person name="Submissions S."/>
        </authorList>
    </citation>
    <scope>NUCLEOTIDE SEQUENCE [LARGE SCALE GENOMIC DNA]</scope>
    <source>
        <strain evidence="5">CGMCC 1.4250</strain>
    </source>
</reference>
<organism evidence="4 5">
    <name type="scientific">Gracilibacillus orientalis</name>
    <dbReference type="NCBI Taxonomy" id="334253"/>
    <lineage>
        <taxon>Bacteria</taxon>
        <taxon>Bacillati</taxon>
        <taxon>Bacillota</taxon>
        <taxon>Bacilli</taxon>
        <taxon>Bacillales</taxon>
        <taxon>Bacillaceae</taxon>
        <taxon>Gracilibacillus</taxon>
    </lineage>
</organism>
<dbReference type="Gene3D" id="3.30.1330.30">
    <property type="match status" value="1"/>
</dbReference>
<name>A0A1I4QMQ6_9BACI</name>
<gene>
    <name evidence="4" type="ORF">SAMN04487943_11721</name>
</gene>
<evidence type="ECO:0000313" key="5">
    <source>
        <dbReference type="Proteomes" id="UP000198565"/>
    </source>
</evidence>
<keyword evidence="5" id="KW-1185">Reference proteome</keyword>
<dbReference type="RefSeq" id="WP_091486055.1">
    <property type="nucleotide sequence ID" value="NZ_FOTR01000017.1"/>
</dbReference>
<accession>A0A1I4QMQ6</accession>
<dbReference type="GO" id="GO:0003723">
    <property type="term" value="F:RNA binding"/>
    <property type="evidence" value="ECO:0007669"/>
    <property type="project" value="UniProtKB-UniRule"/>
</dbReference>
<proteinExistence type="inferred from homology"/>
<dbReference type="EMBL" id="FOTR01000017">
    <property type="protein sequence ID" value="SFM40990.1"/>
    <property type="molecule type" value="Genomic_DNA"/>
</dbReference>
<comment type="similarity">
    <text evidence="2">Belongs to the eukaryotic ribosomal protein eL8 family.</text>
</comment>
<keyword evidence="4" id="KW-0689">Ribosomal protein</keyword>
<dbReference type="HAMAP" id="MF_00574">
    <property type="entry name" value="Ribosomal_eL8_Bact"/>
    <property type="match status" value="1"/>
</dbReference>
<protein>
    <recommendedName>
        <fullName evidence="2">RNA-binding protein SAMN04487943_11721</fullName>
    </recommendedName>
    <alternativeName>
        <fullName evidence="2">Ribosomal protein eL8-like</fullName>
    </alternativeName>
</protein>
<feature type="domain" description="Ribosomal protein eL8/eL30/eS12/Gadd45" evidence="3">
    <location>
        <begin position="6"/>
        <end position="82"/>
    </location>
</feature>
<sequence length="83" mass="8981">MSYEKVAQVNTEKIVGTKQVLKAIKNGYAKEVIIASDADLHITSKVSRVASEHDIPYSYVDSMKELGKVCGIDVGAATVVIKQ</sequence>
<dbReference type="AlphaFoldDB" id="A0A1I4QMQ6"/>
<dbReference type="PRINTS" id="PR00884">
    <property type="entry name" value="RIBOSOMALHS6"/>
</dbReference>
<evidence type="ECO:0000256" key="1">
    <source>
        <dbReference type="ARBA" id="ARBA00022884"/>
    </source>
</evidence>
<dbReference type="Pfam" id="PF01248">
    <property type="entry name" value="Ribosomal_L7Ae"/>
    <property type="match status" value="1"/>
</dbReference>
<dbReference type="GO" id="GO:0005840">
    <property type="term" value="C:ribosome"/>
    <property type="evidence" value="ECO:0007669"/>
    <property type="project" value="UniProtKB-KW"/>
</dbReference>
<dbReference type="InterPro" id="IPR023460">
    <property type="entry name" value="RNA_bf_YbxF-like"/>
</dbReference>
<dbReference type="InterPro" id="IPR029064">
    <property type="entry name" value="Ribosomal_eL30-like_sf"/>
</dbReference>
<evidence type="ECO:0000256" key="2">
    <source>
        <dbReference type="HAMAP-Rule" id="MF_00574"/>
    </source>
</evidence>
<dbReference type="InterPro" id="IPR004038">
    <property type="entry name" value="Ribosomal_eL8/eL30/eS12/Gad45"/>
</dbReference>
<dbReference type="SUPFAM" id="SSF55315">
    <property type="entry name" value="L30e-like"/>
    <property type="match status" value="1"/>
</dbReference>
<dbReference type="Proteomes" id="UP000198565">
    <property type="component" value="Unassembled WGS sequence"/>
</dbReference>
<dbReference type="OrthoDB" id="2353623at2"/>
<keyword evidence="4" id="KW-0687">Ribonucleoprotein</keyword>